<dbReference type="SUPFAM" id="SSF103506">
    <property type="entry name" value="Mitochondrial carrier"/>
    <property type="match status" value="1"/>
</dbReference>
<dbReference type="InterPro" id="IPR018108">
    <property type="entry name" value="MCP_transmembrane"/>
</dbReference>
<dbReference type="Pfam" id="PF00153">
    <property type="entry name" value="Mito_carr"/>
    <property type="match status" value="3"/>
</dbReference>
<dbReference type="PANTHER" id="PTHR45624">
    <property type="entry name" value="MITOCHONDRIAL BASIC AMINO ACIDS TRANSPORTER-RELATED"/>
    <property type="match status" value="1"/>
</dbReference>
<dbReference type="OrthoDB" id="193856at2759"/>
<dbReference type="Proteomes" id="UP000663881">
    <property type="component" value="Unassembled WGS sequence"/>
</dbReference>
<evidence type="ECO:0000256" key="7">
    <source>
        <dbReference type="ARBA" id="ARBA00023128"/>
    </source>
</evidence>
<evidence type="ECO:0008006" key="15">
    <source>
        <dbReference type="Google" id="ProtNLM"/>
    </source>
</evidence>
<evidence type="ECO:0000313" key="12">
    <source>
        <dbReference type="EMBL" id="CAF1255008.1"/>
    </source>
</evidence>
<gene>
    <name evidence="13" type="ORF">OKA104_LOCUS23584</name>
    <name evidence="12" type="ORF">VCS650_LOCUS28549</name>
</gene>
<feature type="transmembrane region" description="Helical" evidence="11">
    <location>
        <begin position="166"/>
        <end position="187"/>
    </location>
</feature>
<dbReference type="PANTHER" id="PTHR45624:SF24">
    <property type="entry name" value="MITOCHONDRIAL SUBSTRATE CARRIER FAMILY PROTEIN G"/>
    <property type="match status" value="1"/>
</dbReference>
<dbReference type="EMBL" id="CAJNON010000423">
    <property type="protein sequence ID" value="CAF1255008.1"/>
    <property type="molecule type" value="Genomic_DNA"/>
</dbReference>
<evidence type="ECO:0000313" key="13">
    <source>
        <dbReference type="EMBL" id="CAF3889590.1"/>
    </source>
</evidence>
<comment type="subcellular location">
    <subcellularLocation>
        <location evidence="1">Mitochondrion membrane</location>
        <topology evidence="1">Multi-pass membrane protein</topology>
    </subcellularLocation>
</comment>
<accession>A0A815ACJ8</accession>
<feature type="repeat" description="Solcar" evidence="9">
    <location>
        <begin position="6"/>
        <end position="93"/>
    </location>
</feature>
<keyword evidence="3 10" id="KW-0813">Transport</keyword>
<evidence type="ECO:0000256" key="5">
    <source>
        <dbReference type="ARBA" id="ARBA00022737"/>
    </source>
</evidence>
<evidence type="ECO:0000256" key="2">
    <source>
        <dbReference type="ARBA" id="ARBA00006375"/>
    </source>
</evidence>
<dbReference type="Proteomes" id="UP000663891">
    <property type="component" value="Unassembled WGS sequence"/>
</dbReference>
<comment type="similarity">
    <text evidence="2 10">Belongs to the mitochondrial carrier (TC 2.A.29) family.</text>
</comment>
<evidence type="ECO:0000256" key="1">
    <source>
        <dbReference type="ARBA" id="ARBA00004225"/>
    </source>
</evidence>
<keyword evidence="6 11" id="KW-1133">Transmembrane helix</keyword>
<evidence type="ECO:0000313" key="14">
    <source>
        <dbReference type="Proteomes" id="UP000663891"/>
    </source>
</evidence>
<feature type="transmembrane region" description="Helical" evidence="11">
    <location>
        <begin position="104"/>
        <end position="126"/>
    </location>
</feature>
<evidence type="ECO:0000256" key="6">
    <source>
        <dbReference type="ARBA" id="ARBA00022989"/>
    </source>
</evidence>
<feature type="repeat" description="Solcar" evidence="9">
    <location>
        <begin position="207"/>
        <end position="297"/>
    </location>
</feature>
<organism evidence="12 14">
    <name type="scientific">Adineta steineri</name>
    <dbReference type="NCBI Taxonomy" id="433720"/>
    <lineage>
        <taxon>Eukaryota</taxon>
        <taxon>Metazoa</taxon>
        <taxon>Spiralia</taxon>
        <taxon>Gnathifera</taxon>
        <taxon>Rotifera</taxon>
        <taxon>Eurotatoria</taxon>
        <taxon>Bdelloidea</taxon>
        <taxon>Adinetida</taxon>
        <taxon>Adinetidae</taxon>
        <taxon>Adineta</taxon>
    </lineage>
</organism>
<sequence length="299" mass="34407">MSAKRNTFRDDIIAGCVCGITSVLVSHPIETLLVQRKINSPDVYQNVLKSFTLIYKRQGLINGFYRGNLNLPMTSPAFTTSIQFFLYGQLRRHIVKDENDIKQFMLCGVLTGFGLSFIESPIGLILGQIHGNLNRRHTHAFDFNIKGCCKYIYENNRGLIGFYKGFGATLISSMTTLMFYFGGYEYIKKHLYQTHYRIFPSQNKKKHLRLNTLFSGALGGMCAWSICYPLDVIRLEIQSDDIRPGHRKYNSYLDCVKQIYEQEHSIKTFYKGFLPGLIKAIPINAACFFAYEEVYRLLE</sequence>
<keyword evidence="5" id="KW-0677">Repeat</keyword>
<evidence type="ECO:0000256" key="3">
    <source>
        <dbReference type="ARBA" id="ARBA00022448"/>
    </source>
</evidence>
<evidence type="ECO:0000256" key="11">
    <source>
        <dbReference type="SAM" id="Phobius"/>
    </source>
</evidence>
<dbReference type="InterPro" id="IPR023395">
    <property type="entry name" value="MCP_dom_sf"/>
</dbReference>
<evidence type="ECO:0000256" key="8">
    <source>
        <dbReference type="ARBA" id="ARBA00023136"/>
    </source>
</evidence>
<protein>
    <recommendedName>
        <fullName evidence="15">Mitochondrial carrier protein</fullName>
    </recommendedName>
</protein>
<feature type="repeat" description="Solcar" evidence="9">
    <location>
        <begin position="102"/>
        <end position="190"/>
    </location>
</feature>
<dbReference type="AlphaFoldDB" id="A0A815ACJ8"/>
<keyword evidence="8 9" id="KW-0472">Membrane</keyword>
<evidence type="ECO:0000256" key="9">
    <source>
        <dbReference type="PROSITE-ProRule" id="PRU00282"/>
    </source>
</evidence>
<dbReference type="InterPro" id="IPR050567">
    <property type="entry name" value="Mitochondrial_Carrier"/>
</dbReference>
<keyword evidence="4 9" id="KW-0812">Transmembrane</keyword>
<evidence type="ECO:0000256" key="10">
    <source>
        <dbReference type="RuleBase" id="RU000488"/>
    </source>
</evidence>
<dbReference type="GO" id="GO:0031966">
    <property type="term" value="C:mitochondrial membrane"/>
    <property type="evidence" value="ECO:0007669"/>
    <property type="project" value="UniProtKB-SubCell"/>
</dbReference>
<feature type="transmembrane region" description="Helical" evidence="11">
    <location>
        <begin position="208"/>
        <end position="226"/>
    </location>
</feature>
<name>A0A815ACJ8_9BILA</name>
<dbReference type="Gene3D" id="1.50.40.10">
    <property type="entry name" value="Mitochondrial carrier domain"/>
    <property type="match status" value="1"/>
</dbReference>
<proteinExistence type="inferred from homology"/>
<reference evidence="12" key="1">
    <citation type="submission" date="2021-02" db="EMBL/GenBank/DDBJ databases">
        <authorList>
            <person name="Nowell W R."/>
        </authorList>
    </citation>
    <scope>NUCLEOTIDE SEQUENCE</scope>
</reference>
<dbReference type="EMBL" id="CAJOAY010001814">
    <property type="protein sequence ID" value="CAF3889590.1"/>
    <property type="molecule type" value="Genomic_DNA"/>
</dbReference>
<comment type="caution">
    <text evidence="12">The sequence shown here is derived from an EMBL/GenBank/DDBJ whole genome shotgun (WGS) entry which is preliminary data.</text>
</comment>
<keyword evidence="7" id="KW-0496">Mitochondrion</keyword>
<dbReference type="PROSITE" id="PS50920">
    <property type="entry name" value="SOLCAR"/>
    <property type="match status" value="3"/>
</dbReference>
<dbReference type="GO" id="GO:0022857">
    <property type="term" value="F:transmembrane transporter activity"/>
    <property type="evidence" value="ECO:0007669"/>
    <property type="project" value="TreeGrafter"/>
</dbReference>
<evidence type="ECO:0000256" key="4">
    <source>
        <dbReference type="ARBA" id="ARBA00022692"/>
    </source>
</evidence>